<dbReference type="AlphaFoldDB" id="A0A426Z1D2"/>
<organism evidence="2 3">
    <name type="scientific">Ensete ventricosum</name>
    <name type="common">Abyssinian banana</name>
    <name type="synonym">Musa ensete</name>
    <dbReference type="NCBI Taxonomy" id="4639"/>
    <lineage>
        <taxon>Eukaryota</taxon>
        <taxon>Viridiplantae</taxon>
        <taxon>Streptophyta</taxon>
        <taxon>Embryophyta</taxon>
        <taxon>Tracheophyta</taxon>
        <taxon>Spermatophyta</taxon>
        <taxon>Magnoliopsida</taxon>
        <taxon>Liliopsida</taxon>
        <taxon>Zingiberales</taxon>
        <taxon>Musaceae</taxon>
        <taxon>Ensete</taxon>
    </lineage>
</organism>
<evidence type="ECO:0000313" key="3">
    <source>
        <dbReference type="Proteomes" id="UP000287651"/>
    </source>
</evidence>
<protein>
    <submittedName>
        <fullName evidence="2">Uncharacterized protein</fullName>
    </submittedName>
</protein>
<evidence type="ECO:0000256" key="1">
    <source>
        <dbReference type="SAM" id="MobiDB-lite"/>
    </source>
</evidence>
<sequence>MVHLLHDGGSDVDRGSSDRERPLAQRSGEAAGTEVAIVDGTVEKGRMISPPKDNNKRGPRLRLKKRAATVAEEERRELSFGSTVARSRVRWDLLPFDS</sequence>
<dbReference type="Proteomes" id="UP000287651">
    <property type="component" value="Unassembled WGS sequence"/>
</dbReference>
<accession>A0A426Z1D2</accession>
<gene>
    <name evidence="2" type="ORF">B296_00022041</name>
</gene>
<dbReference type="EMBL" id="AMZH03009006">
    <property type="protein sequence ID" value="RRT57777.1"/>
    <property type="molecule type" value="Genomic_DNA"/>
</dbReference>
<feature type="compositionally biased region" description="Basic residues" evidence="1">
    <location>
        <begin position="57"/>
        <end position="67"/>
    </location>
</feature>
<proteinExistence type="predicted"/>
<feature type="compositionally biased region" description="Basic and acidic residues" evidence="1">
    <location>
        <begin position="1"/>
        <end position="23"/>
    </location>
</feature>
<comment type="caution">
    <text evidence="2">The sequence shown here is derived from an EMBL/GenBank/DDBJ whole genome shotgun (WGS) entry which is preliminary data.</text>
</comment>
<evidence type="ECO:0000313" key="2">
    <source>
        <dbReference type="EMBL" id="RRT57777.1"/>
    </source>
</evidence>
<feature type="region of interest" description="Disordered" evidence="1">
    <location>
        <begin position="1"/>
        <end position="79"/>
    </location>
</feature>
<name>A0A426Z1D2_ENSVE</name>
<reference evidence="2 3" key="1">
    <citation type="journal article" date="2014" name="Agronomy (Basel)">
        <title>A Draft Genome Sequence for Ensete ventricosum, the Drought-Tolerant Tree Against Hunger.</title>
        <authorList>
            <person name="Harrison J."/>
            <person name="Moore K.A."/>
            <person name="Paszkiewicz K."/>
            <person name="Jones T."/>
            <person name="Grant M."/>
            <person name="Ambacheew D."/>
            <person name="Muzemil S."/>
            <person name="Studholme D.J."/>
        </authorList>
    </citation>
    <scope>NUCLEOTIDE SEQUENCE [LARGE SCALE GENOMIC DNA]</scope>
</reference>